<proteinExistence type="predicted"/>
<dbReference type="Proteomes" id="UP001374579">
    <property type="component" value="Unassembled WGS sequence"/>
</dbReference>
<dbReference type="CDD" id="cd09271">
    <property type="entry name" value="RNase_H2-C"/>
    <property type="match status" value="1"/>
</dbReference>
<dbReference type="InterPro" id="IPR013924">
    <property type="entry name" value="RNase_H2_suC"/>
</dbReference>
<evidence type="ECO:0000313" key="1">
    <source>
        <dbReference type="EMBL" id="KAK7104011.1"/>
    </source>
</evidence>
<dbReference type="Pfam" id="PF08615">
    <property type="entry name" value="RNase_H2_suC"/>
    <property type="match status" value="1"/>
</dbReference>
<dbReference type="AlphaFoldDB" id="A0AAN9GD84"/>
<dbReference type="EMBL" id="JBAMIC010000008">
    <property type="protein sequence ID" value="KAK7104011.1"/>
    <property type="molecule type" value="Genomic_DNA"/>
</dbReference>
<comment type="caution">
    <text evidence="1">The sequence shown here is derived from an EMBL/GenBank/DDBJ whole genome shotgun (WGS) entry which is preliminary data.</text>
</comment>
<dbReference type="GO" id="GO:0006401">
    <property type="term" value="P:RNA catabolic process"/>
    <property type="evidence" value="ECO:0007669"/>
    <property type="project" value="InterPro"/>
</dbReference>
<reference evidence="1 2" key="1">
    <citation type="submission" date="2024-02" db="EMBL/GenBank/DDBJ databases">
        <title>Chromosome-scale genome assembly of the rough periwinkle Littorina saxatilis.</title>
        <authorList>
            <person name="De Jode A."/>
            <person name="Faria R."/>
            <person name="Formenti G."/>
            <person name="Sims Y."/>
            <person name="Smith T.P."/>
            <person name="Tracey A."/>
            <person name="Wood J.M.D."/>
            <person name="Zagrodzka Z.B."/>
            <person name="Johannesson K."/>
            <person name="Butlin R.K."/>
            <person name="Leder E.H."/>
        </authorList>
    </citation>
    <scope>NUCLEOTIDE SEQUENCE [LARGE SCALE GENOMIC DNA]</scope>
    <source>
        <strain evidence="1">Snail1</strain>
        <tissue evidence="1">Muscle</tissue>
    </source>
</reference>
<accession>A0AAN9GD84</accession>
<organism evidence="1 2">
    <name type="scientific">Littorina saxatilis</name>
    <dbReference type="NCBI Taxonomy" id="31220"/>
    <lineage>
        <taxon>Eukaryota</taxon>
        <taxon>Metazoa</taxon>
        <taxon>Spiralia</taxon>
        <taxon>Lophotrochozoa</taxon>
        <taxon>Mollusca</taxon>
        <taxon>Gastropoda</taxon>
        <taxon>Caenogastropoda</taxon>
        <taxon>Littorinimorpha</taxon>
        <taxon>Littorinoidea</taxon>
        <taxon>Littorinidae</taxon>
        <taxon>Littorina</taxon>
    </lineage>
</organism>
<keyword evidence="2" id="KW-1185">Reference proteome</keyword>
<sequence length="141" mass="15595">MALTIDPSSYETAPEVKCNFLPCTISKDGDANVTRYFDTSVRKENDGLTAAFRGRLLNGQEVVLPGGYTGLVIREQGSAITEDQDRSLRVDQRFSSFTAWNLDKPPSGDDKLMKALQWIDIAKALHRPVDEESSQKSVTGK</sequence>
<evidence type="ECO:0000313" key="2">
    <source>
        <dbReference type="Proteomes" id="UP001374579"/>
    </source>
</evidence>
<dbReference type="GO" id="GO:0032299">
    <property type="term" value="C:ribonuclease H2 complex"/>
    <property type="evidence" value="ECO:0007669"/>
    <property type="project" value="InterPro"/>
</dbReference>
<protein>
    <submittedName>
        <fullName evidence="1">Uncharacterized protein</fullName>
    </submittedName>
</protein>
<dbReference type="InterPro" id="IPR052863">
    <property type="entry name" value="RNase_H2_subunit_C"/>
</dbReference>
<dbReference type="PANTHER" id="PTHR47063:SF1">
    <property type="entry name" value="RIBONUCLEASE H2 SUBUNIT C"/>
    <property type="match status" value="1"/>
</dbReference>
<dbReference type="PANTHER" id="PTHR47063">
    <property type="entry name" value="RIBONUCLEASE H2 SUBUNIT C"/>
    <property type="match status" value="1"/>
</dbReference>
<gene>
    <name evidence="1" type="ORF">V1264_018789</name>
</gene>
<name>A0AAN9GD84_9CAEN</name>
<dbReference type="Gene3D" id="2.40.128.680">
    <property type="match status" value="1"/>
</dbReference>